<name>A0A8C9YTN4_SANLU</name>
<keyword evidence="2" id="KW-1185">Reference proteome</keyword>
<organism evidence="1 2">
    <name type="scientific">Sander lucioperca</name>
    <name type="common">Pike-perch</name>
    <name type="synonym">Perca lucioperca</name>
    <dbReference type="NCBI Taxonomy" id="283035"/>
    <lineage>
        <taxon>Eukaryota</taxon>
        <taxon>Metazoa</taxon>
        <taxon>Chordata</taxon>
        <taxon>Craniata</taxon>
        <taxon>Vertebrata</taxon>
        <taxon>Euteleostomi</taxon>
        <taxon>Actinopterygii</taxon>
        <taxon>Neopterygii</taxon>
        <taxon>Teleostei</taxon>
        <taxon>Neoteleostei</taxon>
        <taxon>Acanthomorphata</taxon>
        <taxon>Eupercaria</taxon>
        <taxon>Perciformes</taxon>
        <taxon>Percoidei</taxon>
        <taxon>Percidae</taxon>
        <taxon>Luciopercinae</taxon>
        <taxon>Sander</taxon>
    </lineage>
</organism>
<dbReference type="Pfam" id="PF00429">
    <property type="entry name" value="TLV_coat"/>
    <property type="match status" value="1"/>
</dbReference>
<dbReference type="GeneTree" id="ENSGT00960000186686"/>
<proteinExistence type="predicted"/>
<evidence type="ECO:0000313" key="2">
    <source>
        <dbReference type="Proteomes" id="UP000694568"/>
    </source>
</evidence>
<dbReference type="Proteomes" id="UP000694568">
    <property type="component" value="Unplaced"/>
</dbReference>
<evidence type="ECO:0008006" key="3">
    <source>
        <dbReference type="Google" id="ProtNLM"/>
    </source>
</evidence>
<reference evidence="1" key="1">
    <citation type="submission" date="2025-08" db="UniProtKB">
        <authorList>
            <consortium name="Ensembl"/>
        </authorList>
    </citation>
    <scope>IDENTIFICATION</scope>
</reference>
<evidence type="ECO:0000313" key="1">
    <source>
        <dbReference type="Ensembl" id="ENSSLUP00000029435.1"/>
    </source>
</evidence>
<accession>A0A8C9YTN4</accession>
<dbReference type="AlphaFoldDB" id="A0A8C9YTN4"/>
<protein>
    <recommendedName>
        <fullName evidence="3">ERVV2 protein</fullName>
    </recommendedName>
</protein>
<dbReference type="InterPro" id="IPR018154">
    <property type="entry name" value="TLV/ENV_coat_polyprotein"/>
</dbReference>
<dbReference type="Ensembl" id="ENSSLUT00000030373.1">
    <property type="protein sequence ID" value="ENSSLUP00000029435.1"/>
    <property type="gene ID" value="ENSSLUG00000013246.1"/>
</dbReference>
<reference evidence="1" key="2">
    <citation type="submission" date="2025-09" db="UniProtKB">
        <authorList>
            <consortium name="Ensembl"/>
        </authorList>
    </citation>
    <scope>IDENTIFICATION</scope>
</reference>
<dbReference type="PANTHER" id="PTHR10424">
    <property type="entry name" value="VIRAL ENVELOPE PROTEIN"/>
    <property type="match status" value="1"/>
</dbReference>
<sequence>IFRYRSPILTLIVPAIEVIANETGKALMLLSSELASVRLVALQNRAALDFLLAARGGTCAVIGAECCTFVPDNNATIGDIINHLHDTNLGHKQERERRGTISQ</sequence>
<dbReference type="Gene3D" id="1.10.287.210">
    <property type="match status" value="1"/>
</dbReference>
<dbReference type="SUPFAM" id="SSF58069">
    <property type="entry name" value="Virus ectodomain"/>
    <property type="match status" value="1"/>
</dbReference>